<evidence type="ECO:0000256" key="5">
    <source>
        <dbReference type="SAM" id="Phobius"/>
    </source>
</evidence>
<dbReference type="STRING" id="519441.Smon_1178"/>
<keyword evidence="7" id="KW-1185">Reference proteome</keyword>
<dbReference type="Pfam" id="PF05101">
    <property type="entry name" value="VirB3"/>
    <property type="match status" value="1"/>
</dbReference>
<organism evidence="6 7">
    <name type="scientific">Streptobacillus moniliformis (strain ATCC 14647 / DSM 12112 / NCTC 10651 / 9901)</name>
    <dbReference type="NCBI Taxonomy" id="519441"/>
    <lineage>
        <taxon>Bacteria</taxon>
        <taxon>Fusobacteriati</taxon>
        <taxon>Fusobacteriota</taxon>
        <taxon>Fusobacteriia</taxon>
        <taxon>Fusobacteriales</taxon>
        <taxon>Leptotrichiaceae</taxon>
        <taxon>Streptobacillus</taxon>
    </lineage>
</organism>
<evidence type="ECO:0008006" key="8">
    <source>
        <dbReference type="Google" id="ProtNLM"/>
    </source>
</evidence>
<dbReference type="KEGG" id="smf:Smon_1178"/>
<sequence>MKKLPVYKGIMENKTSFGIPLSAFMYLGVFALLLYIFLKTFLIIIPVAILFIVLKIVSRKDSKFLNVFFINLFHGNFYGF</sequence>
<dbReference type="Proteomes" id="UP000002072">
    <property type="component" value="Chromosome"/>
</dbReference>
<reference evidence="6 7" key="1">
    <citation type="journal article" date="2009" name="Stand. Genomic Sci.">
        <title>Complete genome sequence of Streptobacillus moniliformis type strain (9901T).</title>
        <authorList>
            <person name="Nolan M."/>
            <person name="Gronow S."/>
            <person name="Lapidus A."/>
            <person name="Ivanova N."/>
            <person name="Copeland A."/>
            <person name="Lucas S."/>
            <person name="Del Rio T.G."/>
            <person name="Chen F."/>
            <person name="Tice H."/>
            <person name="Pitluck S."/>
            <person name="Cheng J.F."/>
            <person name="Sims D."/>
            <person name="Meincke L."/>
            <person name="Bruce D."/>
            <person name="Goodwin L."/>
            <person name="Brettin T."/>
            <person name="Han C."/>
            <person name="Detter J.C."/>
            <person name="Ovchinikova G."/>
            <person name="Pati A."/>
            <person name="Mavromatis K."/>
            <person name="Mikhailova N."/>
            <person name="Chen A."/>
            <person name="Palaniappan K."/>
            <person name="Land M."/>
            <person name="Hauser L."/>
            <person name="Chang Y.J."/>
            <person name="Jeffries C.D."/>
            <person name="Rohde M."/>
            <person name="Sproer C."/>
            <person name="Goker M."/>
            <person name="Bristow J."/>
            <person name="Eisen J.A."/>
            <person name="Markowitz V."/>
            <person name="Hugenholtz P."/>
            <person name="Kyrpides N.C."/>
            <person name="Klenk H.P."/>
            <person name="Chain P."/>
        </authorList>
    </citation>
    <scope>NUCLEOTIDE SEQUENCE [LARGE SCALE GENOMIC DNA]</scope>
    <source>
        <strain evidence="7">ATCC 14647 / DSM 12112 / NCTC 10651 / 9901</strain>
    </source>
</reference>
<dbReference type="eggNOG" id="COG3702">
    <property type="taxonomic scope" value="Bacteria"/>
</dbReference>
<dbReference type="AlphaFoldDB" id="D1AV73"/>
<keyword evidence="4 5" id="KW-0472">Membrane</keyword>
<dbReference type="HOGENOM" id="CLU_2588285_0_0_0"/>
<keyword evidence="3 5" id="KW-1133">Transmembrane helix</keyword>
<comment type="subcellular location">
    <subcellularLocation>
        <location evidence="1">Membrane</location>
    </subcellularLocation>
</comment>
<name>D1AV73_STRM9</name>
<accession>D1AV73</accession>
<dbReference type="OrthoDB" id="9939057at2"/>
<dbReference type="EMBL" id="CP001779">
    <property type="protein sequence ID" value="ACZ01633.1"/>
    <property type="molecule type" value="Genomic_DNA"/>
</dbReference>
<dbReference type="RefSeq" id="WP_012859180.1">
    <property type="nucleotide sequence ID" value="NC_013515.1"/>
</dbReference>
<feature type="transmembrane region" description="Helical" evidence="5">
    <location>
        <begin position="23"/>
        <end position="54"/>
    </location>
</feature>
<dbReference type="GeneID" id="29672992"/>
<keyword evidence="2 5" id="KW-0812">Transmembrane</keyword>
<gene>
    <name evidence="6" type="ordered locus">Smon_1178</name>
</gene>
<evidence type="ECO:0000256" key="1">
    <source>
        <dbReference type="ARBA" id="ARBA00004370"/>
    </source>
</evidence>
<protein>
    <recommendedName>
        <fullName evidence="8">Type IV secretory pathway VirB3 family protein</fullName>
    </recommendedName>
</protein>
<dbReference type="InterPro" id="IPR007792">
    <property type="entry name" value="T4SS_VirB3/TrbD/AvhB"/>
</dbReference>
<evidence type="ECO:0000256" key="3">
    <source>
        <dbReference type="ARBA" id="ARBA00022989"/>
    </source>
</evidence>
<evidence type="ECO:0000256" key="2">
    <source>
        <dbReference type="ARBA" id="ARBA00022692"/>
    </source>
</evidence>
<evidence type="ECO:0000313" key="7">
    <source>
        <dbReference type="Proteomes" id="UP000002072"/>
    </source>
</evidence>
<proteinExistence type="predicted"/>
<dbReference type="GO" id="GO:0016020">
    <property type="term" value="C:membrane"/>
    <property type="evidence" value="ECO:0007669"/>
    <property type="project" value="UniProtKB-SubCell"/>
</dbReference>
<evidence type="ECO:0000313" key="6">
    <source>
        <dbReference type="EMBL" id="ACZ01633.1"/>
    </source>
</evidence>
<evidence type="ECO:0000256" key="4">
    <source>
        <dbReference type="ARBA" id="ARBA00023136"/>
    </source>
</evidence>